<keyword evidence="2" id="KW-1185">Reference proteome</keyword>
<keyword evidence="1" id="KW-0696">RNA-directed RNA polymerase</keyword>
<keyword evidence="1" id="KW-0808">Transferase</keyword>
<dbReference type="Proteomes" id="UP001262232">
    <property type="component" value="Genome"/>
</dbReference>
<proteinExistence type="predicted"/>
<organism evidence="1 2">
    <name type="scientific">Sclerotinia sclerotiorum narnavirus 5</name>
    <dbReference type="NCBI Taxonomy" id="2992275"/>
    <lineage>
        <taxon>Viruses</taxon>
        <taxon>Riboviria</taxon>
        <taxon>Orthornavirae</taxon>
        <taxon>Lenarviricota</taxon>
        <taxon>Amabiliviricetes</taxon>
        <taxon>Wolframvirales</taxon>
        <taxon>Splipalmiviridae</taxon>
        <taxon>Delepalmivirus</taxon>
        <taxon>Delepalmivirus sclerotiniae</taxon>
    </lineage>
</organism>
<dbReference type="EMBL" id="OK573451">
    <property type="protein sequence ID" value="UZC46345.1"/>
    <property type="molecule type" value="Genomic_RNA"/>
</dbReference>
<sequence>MFSSNVFDSLESQYDTNIDVFSSSLEEHYDKIYGLDDSLAEIYDETRIHLGSEKDLEARLKLDRGRDLHMIVSIVGDDEYTTTDSAALGPAIIGFGPRINGIRLSWKDTGESPYVGNYAEGWLLNPPSAEASFEVTNRRHGRSGVPWTLDMVKLKLLSPVRKQSPTWELDLESKLEHLAEIAGWTDRRWFTYDYHQMCLLLANAIFDFEDANTFPFLFKTEGGCGGAPPYGNLDTVYSAMHFYTRGQSKRGIIGLMEESVAVNTGRTKPKDTFFLRNSHLANLGDNAWLKYESAYRTLLDDKSLTRSQAEDLLKAEETQLLPDHILQLGTEVEPDSFAVGASLSALRKEGLLMSEMDVKAALDAQVRQLAILGDEPIGILNKRLEEESSAFRGKHLKVLSQLSDINPAIKEGLRARGMMMPTGMDHELRELMTRYYSMRTEEYARYSTLFYSDTIRVFKTSEVQSLLESGSKAIRADFARTESVPRDWAQRFFEENLEERARKTKVFEWFESKPLGELLYNPLPPGVGTDDARIARSVLATAKQAVKEDIDSMIVILFSGDRALARLTTELVRMSGQSFRMRMICIDRSLYTRMCIDGAQERARLTLSGKISDPKSPWRGLRPGQPEVTYWNYVTKSLWVLPQSVTSQIVDLGRTNLGTKSRVVYHIEYDYPNMERGLDLIRIDPRTGTIEEYGGGYLEGRTLMGFAEHDCWAKNELGDIYSWPDFDIVRSKRHYSLGRNNIKDDRILGFDPLSLQTYSKVNAWRRSVMSGNRRESGSLRRSSNTSSI</sequence>
<name>A0A9E7VBX0_9VIRU</name>
<evidence type="ECO:0000313" key="1">
    <source>
        <dbReference type="EMBL" id="UZC46345.1"/>
    </source>
</evidence>
<protein>
    <submittedName>
        <fullName evidence="1">RNA-dependent RNA polymerase</fullName>
    </submittedName>
</protein>
<evidence type="ECO:0000313" key="2">
    <source>
        <dbReference type="Proteomes" id="UP001262232"/>
    </source>
</evidence>
<accession>A0A9E7VBX0</accession>
<reference evidence="1 2" key="1">
    <citation type="submission" date="2021-10" db="EMBL/GenBank/DDBJ databases">
        <authorList>
            <person name="Hai D."/>
        </authorList>
    </citation>
    <scope>NUCLEOTIDE SEQUENCE [LARGE SCALE GENOMIC DNA]</scope>
    <source>
        <strain evidence="1">SCH733</strain>
    </source>
</reference>
<keyword evidence="1" id="KW-0548">Nucleotidyltransferase</keyword>
<dbReference type="GO" id="GO:0003968">
    <property type="term" value="F:RNA-directed RNA polymerase activity"/>
    <property type="evidence" value="ECO:0007669"/>
    <property type="project" value="UniProtKB-KW"/>
</dbReference>